<organism evidence="9 11">
    <name type="scientific">Didymodactylos carnosus</name>
    <dbReference type="NCBI Taxonomy" id="1234261"/>
    <lineage>
        <taxon>Eukaryota</taxon>
        <taxon>Metazoa</taxon>
        <taxon>Spiralia</taxon>
        <taxon>Gnathifera</taxon>
        <taxon>Rotifera</taxon>
        <taxon>Eurotatoria</taxon>
        <taxon>Bdelloidea</taxon>
        <taxon>Philodinida</taxon>
        <taxon>Philodinidae</taxon>
        <taxon>Didymodactylos</taxon>
    </lineage>
</organism>
<keyword evidence="11" id="KW-1185">Reference proteome</keyword>
<proteinExistence type="predicted"/>
<dbReference type="InterPro" id="IPR020864">
    <property type="entry name" value="MACPF"/>
</dbReference>
<evidence type="ECO:0000313" key="9">
    <source>
        <dbReference type="EMBL" id="CAF1068763.1"/>
    </source>
</evidence>
<feature type="chain" id="PRO_5036225186" evidence="6">
    <location>
        <begin position="23"/>
        <end position="588"/>
    </location>
</feature>
<dbReference type="EMBL" id="CAJNOQ010004659">
    <property type="protein sequence ID" value="CAF1068763.1"/>
    <property type="molecule type" value="Genomic_DNA"/>
</dbReference>
<dbReference type="GO" id="GO:0005576">
    <property type="term" value="C:extracellular region"/>
    <property type="evidence" value="ECO:0007669"/>
    <property type="project" value="UniProtKB-SubCell"/>
</dbReference>
<feature type="domain" description="MACPF" evidence="8">
    <location>
        <begin position="46"/>
        <end position="378"/>
    </location>
</feature>
<dbReference type="InterPro" id="IPR000742">
    <property type="entry name" value="EGF"/>
</dbReference>
<dbReference type="GO" id="GO:0031640">
    <property type="term" value="P:killing of cells of another organism"/>
    <property type="evidence" value="ECO:0007669"/>
    <property type="project" value="UniProtKB-KW"/>
</dbReference>
<dbReference type="Proteomes" id="UP000663829">
    <property type="component" value="Unassembled WGS sequence"/>
</dbReference>
<dbReference type="Pfam" id="PF01823">
    <property type="entry name" value="MACPF"/>
    <property type="match status" value="1"/>
</dbReference>
<comment type="subcellular location">
    <subcellularLocation>
        <location evidence="1">Secreted</location>
    </subcellularLocation>
</comment>
<evidence type="ECO:0000256" key="1">
    <source>
        <dbReference type="ARBA" id="ARBA00004613"/>
    </source>
</evidence>
<feature type="disulfide bond" evidence="5">
    <location>
        <begin position="381"/>
        <end position="398"/>
    </location>
</feature>
<feature type="domain" description="EGF-like" evidence="7">
    <location>
        <begin position="373"/>
        <end position="410"/>
    </location>
</feature>
<keyword evidence="5" id="KW-0245">EGF-like domain</keyword>
<feature type="disulfide bond" evidence="5">
    <location>
        <begin position="377"/>
        <end position="387"/>
    </location>
</feature>
<dbReference type="PANTHER" id="PTHR45742">
    <property type="entry name" value="COMPLEMENT COMPONENT C6"/>
    <property type="match status" value="1"/>
</dbReference>
<dbReference type="PROSITE" id="PS51412">
    <property type="entry name" value="MACPF_2"/>
    <property type="match status" value="1"/>
</dbReference>
<keyword evidence="4 5" id="KW-1015">Disulfide bond</keyword>
<dbReference type="OrthoDB" id="6130531at2759"/>
<sequence>MNNKMKTLILIQLIGSIYYVLGCDSDISNNKQQIDVVQVEQTSTSVLNKRATDLQNLVNSDSIGRGYNPFHGSPICFTKECETVSFGAAIFELDLEKEPAHARCAPTTKLIPKNTEFQCQTSTDHSSHVNIIHSLDDLKKQTEVAYKQSGTATLKQITASYNASAEIKYMVDNILTRNLTFLSTKVTVSLGTLKMHEDYMKLTKTFQDAIIGVPYTDSQETIDHYVHEKIFNKFGFTYLHTLELGGMAVENIFISSANATHLVGTGVELSLGSKVSFGEKFGSEQSLRVGYSETKKQEFAKHIKEHYTKNYGGTTGILTLEEWSKSVINNPVVIKFTLNDIFDLLTKNRFPNDSNLDAKKKAIRESLDRYLSKPTICLGKCLVHGKCVVKDHFNVGECQCDKGWSGYDCSFAGKTIAAGTLCGFNDHVPCGVIGAGLGVADGNVPIHGCPTGYSINDYWMYKTYFICTKGATDVVKGKPGTLCGFSLYDFVIPCNGMDPGREPCPNGYYKSKHGPSGEQFCYKHQADIDDLPGTLCGFAYGREGLVRIPVRCGDYDTQEEKCPPGYKHRSVWMRLPVYQWLYGFCVLE</sequence>
<dbReference type="PROSITE" id="PS00022">
    <property type="entry name" value="EGF_1"/>
    <property type="match status" value="1"/>
</dbReference>
<evidence type="ECO:0000313" key="10">
    <source>
        <dbReference type="EMBL" id="CAF3836114.1"/>
    </source>
</evidence>
<protein>
    <submittedName>
        <fullName evidence="9">Uncharacterized protein</fullName>
    </submittedName>
</protein>
<evidence type="ECO:0000256" key="4">
    <source>
        <dbReference type="ARBA" id="ARBA00023157"/>
    </source>
</evidence>
<comment type="caution">
    <text evidence="9">The sequence shown here is derived from an EMBL/GenBank/DDBJ whole genome shotgun (WGS) entry which is preliminary data.</text>
</comment>
<dbReference type="PROSITE" id="PS01186">
    <property type="entry name" value="EGF_2"/>
    <property type="match status" value="1"/>
</dbReference>
<keyword evidence="2" id="KW-0964">Secreted</keyword>
<dbReference type="PANTHER" id="PTHR45742:SF8">
    <property type="entry name" value="FLOCCULATION PROTEIN FLO11"/>
    <property type="match status" value="1"/>
</dbReference>
<evidence type="ECO:0000256" key="2">
    <source>
        <dbReference type="ARBA" id="ARBA00022525"/>
    </source>
</evidence>
<dbReference type="EMBL" id="CAJOBC010004659">
    <property type="protein sequence ID" value="CAF3836114.1"/>
    <property type="molecule type" value="Genomic_DNA"/>
</dbReference>
<keyword evidence="6" id="KW-0732">Signal</keyword>
<name>A0A814LPZ8_9BILA</name>
<dbReference type="PROSITE" id="PS50026">
    <property type="entry name" value="EGF_3"/>
    <property type="match status" value="1"/>
</dbReference>
<feature type="disulfide bond" evidence="5">
    <location>
        <begin position="400"/>
        <end position="409"/>
    </location>
</feature>
<dbReference type="Proteomes" id="UP000681722">
    <property type="component" value="Unassembled WGS sequence"/>
</dbReference>
<reference evidence="9" key="1">
    <citation type="submission" date="2021-02" db="EMBL/GenBank/DDBJ databases">
        <authorList>
            <person name="Nowell W R."/>
        </authorList>
    </citation>
    <scope>NUCLEOTIDE SEQUENCE</scope>
</reference>
<evidence type="ECO:0000256" key="6">
    <source>
        <dbReference type="SAM" id="SignalP"/>
    </source>
</evidence>
<keyword evidence="3" id="KW-0204">Cytolysis</keyword>
<dbReference type="Gene3D" id="2.10.25.10">
    <property type="entry name" value="Laminin"/>
    <property type="match status" value="1"/>
</dbReference>
<gene>
    <name evidence="9" type="ORF">GPM918_LOCUS17163</name>
    <name evidence="10" type="ORF">SRO942_LOCUS17162</name>
</gene>
<dbReference type="SMART" id="SM00457">
    <property type="entry name" value="MACPF"/>
    <property type="match status" value="1"/>
</dbReference>
<evidence type="ECO:0000313" key="11">
    <source>
        <dbReference type="Proteomes" id="UP000663829"/>
    </source>
</evidence>
<evidence type="ECO:0000259" key="7">
    <source>
        <dbReference type="PROSITE" id="PS50026"/>
    </source>
</evidence>
<evidence type="ECO:0000259" key="8">
    <source>
        <dbReference type="PROSITE" id="PS51412"/>
    </source>
</evidence>
<evidence type="ECO:0000256" key="3">
    <source>
        <dbReference type="ARBA" id="ARBA00022852"/>
    </source>
</evidence>
<feature type="signal peptide" evidence="6">
    <location>
        <begin position="1"/>
        <end position="22"/>
    </location>
</feature>
<evidence type="ECO:0000256" key="5">
    <source>
        <dbReference type="PROSITE-ProRule" id="PRU00076"/>
    </source>
</evidence>
<accession>A0A814LPZ8</accession>
<dbReference type="AlphaFoldDB" id="A0A814LPZ8"/>